<dbReference type="EMBL" id="VVIM01000011">
    <property type="protein sequence ID" value="KAB0791875.1"/>
    <property type="molecule type" value="Genomic_DNA"/>
</dbReference>
<organism evidence="2 3">
    <name type="scientific">Photinus pyralis</name>
    <name type="common">Common eastern firefly</name>
    <name type="synonym">Lampyris pyralis</name>
    <dbReference type="NCBI Taxonomy" id="7054"/>
    <lineage>
        <taxon>Eukaryota</taxon>
        <taxon>Metazoa</taxon>
        <taxon>Ecdysozoa</taxon>
        <taxon>Arthropoda</taxon>
        <taxon>Hexapoda</taxon>
        <taxon>Insecta</taxon>
        <taxon>Pterygota</taxon>
        <taxon>Neoptera</taxon>
        <taxon>Endopterygota</taxon>
        <taxon>Coleoptera</taxon>
        <taxon>Polyphaga</taxon>
        <taxon>Elateriformia</taxon>
        <taxon>Elateroidea</taxon>
        <taxon>Lampyridae</taxon>
        <taxon>Lampyrinae</taxon>
        <taxon>Photinus</taxon>
    </lineage>
</organism>
<gene>
    <name evidence="2" type="ORF">PPYR_03675</name>
</gene>
<sequence>MIVSVPLLFTLIIFCNAQLITKFQVCSRSDPNINSCLKSAVINALPVLKDGVNEYGLLSLEPIRLERFVVKAMPPTHFDQVYTNIELYGYMSSQIEEVTAQITDDSFSIAIRLLSGEGRVTSNYAFESAVFGGVDVSSAGQCSVTIVGKAVHDRVHFNSMFQLTRR</sequence>
<evidence type="ECO:0000256" key="1">
    <source>
        <dbReference type="SAM" id="SignalP"/>
    </source>
</evidence>
<dbReference type="Pfam" id="PF06585">
    <property type="entry name" value="JHBP"/>
    <property type="match status" value="1"/>
</dbReference>
<dbReference type="AlphaFoldDB" id="A0A5N4A3H1"/>
<feature type="signal peptide" evidence="1">
    <location>
        <begin position="1"/>
        <end position="17"/>
    </location>
</feature>
<dbReference type="InterPro" id="IPR038606">
    <property type="entry name" value="To_sf"/>
</dbReference>
<dbReference type="PANTHER" id="PTHR11008:SF32">
    <property type="entry name" value="CIRCADIAN CLOCK-CONTROLLED PROTEIN DAYWAKE-RELATED"/>
    <property type="match status" value="1"/>
</dbReference>
<feature type="chain" id="PRO_5024395044" evidence="1">
    <location>
        <begin position="18"/>
        <end position="166"/>
    </location>
</feature>
<dbReference type="PANTHER" id="PTHR11008">
    <property type="entry name" value="PROTEIN TAKEOUT-LIKE PROTEIN"/>
    <property type="match status" value="1"/>
</dbReference>
<keyword evidence="3" id="KW-1185">Reference proteome</keyword>
<comment type="caution">
    <text evidence="2">The sequence shown here is derived from an EMBL/GenBank/DDBJ whole genome shotgun (WGS) entry which is preliminary data.</text>
</comment>
<dbReference type="InParanoid" id="A0A5N4A3H1"/>
<accession>A0A5N4A3H1</accession>
<keyword evidence="1" id="KW-0732">Signal</keyword>
<dbReference type="Gene3D" id="3.15.10.30">
    <property type="entry name" value="Haemolymph juvenile hormone binding protein"/>
    <property type="match status" value="1"/>
</dbReference>
<reference evidence="2 3" key="1">
    <citation type="journal article" date="2018" name="Elife">
        <title>Firefly genomes illuminate parallel origins of bioluminescence in beetles.</title>
        <authorList>
            <person name="Fallon T.R."/>
            <person name="Lower S.E."/>
            <person name="Chang C.H."/>
            <person name="Bessho-Uehara M."/>
            <person name="Martin G.J."/>
            <person name="Bewick A.J."/>
            <person name="Behringer M."/>
            <person name="Debat H.J."/>
            <person name="Wong I."/>
            <person name="Day J.C."/>
            <person name="Suvorov A."/>
            <person name="Silva C.J."/>
            <person name="Stanger-Hall K.F."/>
            <person name="Hall D.W."/>
            <person name="Schmitz R.J."/>
            <person name="Nelson D.R."/>
            <person name="Lewis S.M."/>
            <person name="Shigenobu S."/>
            <person name="Bybee S.M."/>
            <person name="Larracuente A.M."/>
            <person name="Oba Y."/>
            <person name="Weng J.K."/>
        </authorList>
    </citation>
    <scope>NUCLEOTIDE SEQUENCE [LARGE SCALE GENOMIC DNA]</scope>
    <source>
        <strain evidence="2">1611_PpyrPB1</strain>
        <tissue evidence="2">Whole body</tissue>
    </source>
</reference>
<protein>
    <submittedName>
        <fullName evidence="2">Uncharacterized protein</fullName>
    </submittedName>
</protein>
<proteinExistence type="predicted"/>
<dbReference type="GO" id="GO:0005615">
    <property type="term" value="C:extracellular space"/>
    <property type="evidence" value="ECO:0007669"/>
    <property type="project" value="TreeGrafter"/>
</dbReference>
<evidence type="ECO:0000313" key="3">
    <source>
        <dbReference type="Proteomes" id="UP000327044"/>
    </source>
</evidence>
<evidence type="ECO:0000313" key="2">
    <source>
        <dbReference type="EMBL" id="KAB0791875.1"/>
    </source>
</evidence>
<name>A0A5N4A3H1_PHOPY</name>
<dbReference type="InterPro" id="IPR010562">
    <property type="entry name" value="Haemolymph_juvenile_hormone-bd"/>
</dbReference>
<dbReference type="Proteomes" id="UP000327044">
    <property type="component" value="Unassembled WGS sequence"/>
</dbReference>
<dbReference type="OrthoDB" id="8196554at2759"/>